<evidence type="ECO:0000313" key="2">
    <source>
        <dbReference type="EMBL" id="QRC91825.1"/>
    </source>
</evidence>
<keyword evidence="3" id="KW-1185">Reference proteome</keyword>
<evidence type="ECO:0000256" key="1">
    <source>
        <dbReference type="SAM" id="MobiDB-lite"/>
    </source>
</evidence>
<dbReference type="AlphaFoldDB" id="A0A7U2ERM9"/>
<feature type="region of interest" description="Disordered" evidence="1">
    <location>
        <begin position="13"/>
        <end position="59"/>
    </location>
</feature>
<evidence type="ECO:0000313" key="3">
    <source>
        <dbReference type="Proteomes" id="UP000663193"/>
    </source>
</evidence>
<dbReference type="EMBL" id="CP069024">
    <property type="protein sequence ID" value="QRC91825.1"/>
    <property type="molecule type" value="Genomic_DNA"/>
</dbReference>
<proteinExistence type="predicted"/>
<name>A0A7U2ERM9_PHANO</name>
<accession>A0A7U2ERM9</accession>
<dbReference type="Proteomes" id="UP000663193">
    <property type="component" value="Chromosome 2"/>
</dbReference>
<sequence>MLKVLCGGLRRRYESSEVGSTSASPRGSDSLVAGMLPSKPTKCRLAPPTSLPHSTPHARRQYHIRTCEPAAPPHVLLLM</sequence>
<gene>
    <name evidence="2" type="ORF">JI435_401730</name>
</gene>
<feature type="compositionally biased region" description="Polar residues" evidence="1">
    <location>
        <begin position="17"/>
        <end position="27"/>
    </location>
</feature>
<protein>
    <submittedName>
        <fullName evidence="2">Uncharacterized protein</fullName>
    </submittedName>
</protein>
<organism evidence="2 3">
    <name type="scientific">Phaeosphaeria nodorum (strain SN15 / ATCC MYA-4574 / FGSC 10173)</name>
    <name type="common">Glume blotch fungus</name>
    <name type="synonym">Parastagonospora nodorum</name>
    <dbReference type="NCBI Taxonomy" id="321614"/>
    <lineage>
        <taxon>Eukaryota</taxon>
        <taxon>Fungi</taxon>
        <taxon>Dikarya</taxon>
        <taxon>Ascomycota</taxon>
        <taxon>Pezizomycotina</taxon>
        <taxon>Dothideomycetes</taxon>
        <taxon>Pleosporomycetidae</taxon>
        <taxon>Pleosporales</taxon>
        <taxon>Pleosporineae</taxon>
        <taxon>Phaeosphaeriaceae</taxon>
        <taxon>Parastagonospora</taxon>
    </lineage>
</organism>
<reference evidence="3" key="1">
    <citation type="journal article" date="2021" name="BMC Genomics">
        <title>Chromosome-level genome assembly and manually-curated proteome of model necrotroph Parastagonospora nodorum Sn15 reveals a genome-wide trove of candidate effector homologs, and redundancy of virulence-related functions within an accessory chromosome.</title>
        <authorList>
            <person name="Bertazzoni S."/>
            <person name="Jones D.A.B."/>
            <person name="Phan H.T."/>
            <person name="Tan K.-C."/>
            <person name="Hane J.K."/>
        </authorList>
    </citation>
    <scope>NUCLEOTIDE SEQUENCE [LARGE SCALE GENOMIC DNA]</scope>
    <source>
        <strain evidence="3">SN15 / ATCC MYA-4574 / FGSC 10173)</strain>
    </source>
</reference>
<dbReference type="VEuPathDB" id="FungiDB:JI435_401730"/>